<dbReference type="OrthoDB" id="9789567at2"/>
<dbReference type="Pfam" id="PF06508">
    <property type="entry name" value="QueC"/>
    <property type="match status" value="1"/>
</dbReference>
<dbReference type="InterPro" id="IPR018317">
    <property type="entry name" value="QueC"/>
</dbReference>
<dbReference type="STRING" id="1675527.AIOL_000893"/>
<dbReference type="GO" id="GO:0008616">
    <property type="term" value="P:tRNA queuosine(34) biosynthetic process"/>
    <property type="evidence" value="ECO:0007669"/>
    <property type="project" value="UniProtKB-KW"/>
</dbReference>
<organism evidence="2 3">
    <name type="scientific">Candidatus Rhodobacter oscarellae</name>
    <dbReference type="NCBI Taxonomy" id="1675527"/>
    <lineage>
        <taxon>Bacteria</taxon>
        <taxon>Pseudomonadati</taxon>
        <taxon>Pseudomonadota</taxon>
        <taxon>Alphaproteobacteria</taxon>
        <taxon>Rhodobacterales</taxon>
        <taxon>Rhodobacter group</taxon>
        <taxon>Rhodobacter</taxon>
    </lineage>
</organism>
<dbReference type="PATRIC" id="fig|1675527.3.peg.955"/>
<dbReference type="Proteomes" id="UP000037178">
    <property type="component" value="Unassembled WGS sequence"/>
</dbReference>
<evidence type="ECO:0000256" key="1">
    <source>
        <dbReference type="ARBA" id="ARBA00022785"/>
    </source>
</evidence>
<keyword evidence="1" id="KW-0671">Queuosine biosynthesis</keyword>
<protein>
    <recommendedName>
        <fullName evidence="4">7-cyano-7-deazaguanine synthase</fullName>
    </recommendedName>
</protein>
<evidence type="ECO:0000313" key="3">
    <source>
        <dbReference type="Proteomes" id="UP000037178"/>
    </source>
</evidence>
<dbReference type="Gene3D" id="3.40.50.620">
    <property type="entry name" value="HUPs"/>
    <property type="match status" value="1"/>
</dbReference>
<dbReference type="RefSeq" id="WP_049641771.1">
    <property type="nucleotide sequence ID" value="NZ_LFTY01000001.1"/>
</dbReference>
<dbReference type="AlphaFoldDB" id="A0A0J9EGD6"/>
<name>A0A0J9EGD6_9RHOB</name>
<reference evidence="2 3" key="1">
    <citation type="submission" date="2015-06" db="EMBL/GenBank/DDBJ databases">
        <title>Draft genome sequence of an Alphaproteobacteria species associated to the Mediterranean sponge Oscarella lobularis.</title>
        <authorList>
            <person name="Jourda C."/>
            <person name="Santini S."/>
            <person name="Claverie J.-M."/>
        </authorList>
    </citation>
    <scope>NUCLEOTIDE SEQUENCE [LARGE SCALE GENOMIC DNA]</scope>
    <source>
        <strain evidence="2">IGS</strain>
    </source>
</reference>
<evidence type="ECO:0000313" key="2">
    <source>
        <dbReference type="EMBL" id="KMW60729.1"/>
    </source>
</evidence>
<accession>A0A0J9EGD6</accession>
<evidence type="ECO:0008006" key="4">
    <source>
        <dbReference type="Google" id="ProtNLM"/>
    </source>
</evidence>
<sequence>MPEIRARPAPGGDTRNYGLPFTLDGIEKAVSIRIEGLSRNLVADLPDLSLDLLEIAALVYGCDAAVSRGGPVDTRLGRAWYRDFQIEVPVRCQNLWTRKDVRTALSEVLNFVSGDQFKFTFTAHPGAGGHQEFFKFSPDDGWQADRVMMFSGGLDSFAGALEEMFEHKQQVALVSHFSATKIAPRQKALKAALEGRCGPKSCKHFPVKIQLGKGGNKETTYRTRSFLFAVLGMIVAQSFGRDRVSFYENGVVSLNLPLVANVVSTRATRTTHPKTLNLMTRFFTGVFERTAKIDNPYFWRTKTDVVETIARLGLAEKIRVTNSCADTRNRTEQHPHCGRCSQCIDRRFAVLAAGLEHEDPEEAYAVDLMQGARREVRDREIALSYVRNALDYEVMAPPDLQSCFPEVTDSIGSLGVPPQVGLEQVNALLQRHGKAVAGVMRTKAPKDPAPQSLPALFGDTQREPRLRAGPKVPVAPSPVLQARLILTLQSTSKITINDKIELVGPATVRLLTILAEQHLEAAGAGLDPFDYPCTEAGKLAGLLDVTDESLRRQISRMRGDLRKRFASADPTLSDEFEIIENVPWSGYRLAPDRVDVRRKT</sequence>
<dbReference type="EMBL" id="LFTY01000001">
    <property type="protein sequence ID" value="KMW60729.1"/>
    <property type="molecule type" value="Genomic_DNA"/>
</dbReference>
<dbReference type="SUPFAM" id="SSF52402">
    <property type="entry name" value="Adenine nucleotide alpha hydrolases-like"/>
    <property type="match status" value="1"/>
</dbReference>
<keyword evidence="3" id="KW-1185">Reference proteome</keyword>
<comment type="caution">
    <text evidence="2">The sequence shown here is derived from an EMBL/GenBank/DDBJ whole genome shotgun (WGS) entry which is preliminary data.</text>
</comment>
<gene>
    <name evidence="2" type="ORF">AIOL_000893</name>
</gene>
<proteinExistence type="predicted"/>
<dbReference type="InterPro" id="IPR014729">
    <property type="entry name" value="Rossmann-like_a/b/a_fold"/>
</dbReference>